<organism evidence="2 3">
    <name type="scientific">Austropuccinia psidii MF-1</name>
    <dbReference type="NCBI Taxonomy" id="1389203"/>
    <lineage>
        <taxon>Eukaryota</taxon>
        <taxon>Fungi</taxon>
        <taxon>Dikarya</taxon>
        <taxon>Basidiomycota</taxon>
        <taxon>Pucciniomycotina</taxon>
        <taxon>Pucciniomycetes</taxon>
        <taxon>Pucciniales</taxon>
        <taxon>Sphaerophragmiaceae</taxon>
        <taxon>Austropuccinia</taxon>
    </lineage>
</organism>
<dbReference type="Proteomes" id="UP000765509">
    <property type="component" value="Unassembled WGS sequence"/>
</dbReference>
<feature type="compositionally biased region" description="Basic residues" evidence="1">
    <location>
        <begin position="22"/>
        <end position="33"/>
    </location>
</feature>
<feature type="compositionally biased region" description="Polar residues" evidence="1">
    <location>
        <begin position="100"/>
        <end position="123"/>
    </location>
</feature>
<feature type="region of interest" description="Disordered" evidence="1">
    <location>
        <begin position="82"/>
        <end position="136"/>
    </location>
</feature>
<feature type="compositionally biased region" description="Polar residues" evidence="1">
    <location>
        <begin position="267"/>
        <end position="278"/>
    </location>
</feature>
<comment type="caution">
    <text evidence="2">The sequence shown here is derived from an EMBL/GenBank/DDBJ whole genome shotgun (WGS) entry which is preliminary data.</text>
</comment>
<feature type="compositionally biased region" description="Polar residues" evidence="1">
    <location>
        <begin position="285"/>
        <end position="295"/>
    </location>
</feature>
<dbReference type="AlphaFoldDB" id="A0A9Q3GPA5"/>
<feature type="region of interest" description="Disordered" evidence="1">
    <location>
        <begin position="265"/>
        <end position="299"/>
    </location>
</feature>
<reference evidence="2" key="1">
    <citation type="submission" date="2021-03" db="EMBL/GenBank/DDBJ databases">
        <title>Draft genome sequence of rust myrtle Austropuccinia psidii MF-1, a brazilian biotype.</title>
        <authorList>
            <person name="Quecine M.C."/>
            <person name="Pachon D.M.R."/>
            <person name="Bonatelli M.L."/>
            <person name="Correr F.H."/>
            <person name="Franceschini L.M."/>
            <person name="Leite T.F."/>
            <person name="Margarido G.R.A."/>
            <person name="Almeida C.A."/>
            <person name="Ferrarezi J.A."/>
            <person name="Labate C.A."/>
        </authorList>
    </citation>
    <scope>NUCLEOTIDE SEQUENCE</scope>
    <source>
        <strain evidence="2">MF-1</strain>
    </source>
</reference>
<feature type="compositionally biased region" description="Low complexity" evidence="1">
    <location>
        <begin position="181"/>
        <end position="193"/>
    </location>
</feature>
<name>A0A9Q3GPA5_9BASI</name>
<feature type="compositionally biased region" description="Basic and acidic residues" evidence="1">
    <location>
        <begin position="393"/>
        <end position="405"/>
    </location>
</feature>
<feature type="compositionally biased region" description="Basic and acidic residues" evidence="1">
    <location>
        <begin position="347"/>
        <end position="372"/>
    </location>
</feature>
<feature type="region of interest" description="Disordered" evidence="1">
    <location>
        <begin position="1"/>
        <end position="66"/>
    </location>
</feature>
<feature type="compositionally biased region" description="Basic and acidic residues" evidence="1">
    <location>
        <begin position="84"/>
        <end position="98"/>
    </location>
</feature>
<dbReference type="EMBL" id="AVOT02003953">
    <property type="protein sequence ID" value="MBW0475013.1"/>
    <property type="molecule type" value="Genomic_DNA"/>
</dbReference>
<evidence type="ECO:0000256" key="1">
    <source>
        <dbReference type="SAM" id="MobiDB-lite"/>
    </source>
</evidence>
<feature type="compositionally biased region" description="Polar residues" evidence="1">
    <location>
        <begin position="1"/>
        <end position="14"/>
    </location>
</feature>
<evidence type="ECO:0000313" key="2">
    <source>
        <dbReference type="EMBL" id="MBW0475013.1"/>
    </source>
</evidence>
<feature type="region of interest" description="Disordered" evidence="1">
    <location>
        <begin position="167"/>
        <end position="195"/>
    </location>
</feature>
<protein>
    <submittedName>
        <fullName evidence="2">Uncharacterized protein</fullName>
    </submittedName>
</protein>
<gene>
    <name evidence="2" type="ORF">O181_014728</name>
</gene>
<accession>A0A9Q3GPA5</accession>
<sequence>MTTTQKSKATTLSDPSKDLHRDHHRSIIQKPAKRGPGQANHDSKQSNPSKPTSRNRTSPLVVIPKIKKSERPACMVVVPQLTNQKDKVNLSKNPKIEAKSLSNQASTKNWVDSQNQNEFSLDQLQPPDSPFSFNKSKHARSFKPVVIIKQNQPSIQDFINQNDHLQSANADSSKKPLKTNPPISSKPSSRSQSTLEYLEPIHSPGKNLSRQSSLELTLDHLDSKQIPFGQDGLPIPTQNRPAYINSYEPDPFGFENAEKLLKKLRTQQRPNQPSTSVSAHLAKAGSSTDQNTARQTTKTTLESDLSLTDLLKIPKRKAFNPTLFKNKKIAKAMKRQEQTPHASSESSSEKTSKPNQKTEKLTKKPKRNDGNFRRVTSSIQVSQLTNVNKLSKHSHDINQHSDSVRKPLSLKRIDLNQLKNNQIQQPKSKKRAIDQGLDANKEITPERKKRIQYYDELQDLQFEEEIVL</sequence>
<feature type="compositionally biased region" description="Polar residues" evidence="1">
    <location>
        <begin position="45"/>
        <end position="58"/>
    </location>
</feature>
<feature type="compositionally biased region" description="Polar residues" evidence="1">
    <location>
        <begin position="374"/>
        <end position="389"/>
    </location>
</feature>
<keyword evidence="3" id="KW-1185">Reference proteome</keyword>
<feature type="region of interest" description="Disordered" evidence="1">
    <location>
        <begin position="331"/>
        <end position="405"/>
    </location>
</feature>
<evidence type="ECO:0000313" key="3">
    <source>
        <dbReference type="Proteomes" id="UP000765509"/>
    </source>
</evidence>
<proteinExistence type="predicted"/>